<evidence type="ECO:0000313" key="7">
    <source>
        <dbReference type="EMBL" id="ANO51943.1"/>
    </source>
</evidence>
<dbReference type="OrthoDB" id="9807890at2"/>
<dbReference type="SUPFAM" id="SSF56300">
    <property type="entry name" value="Metallo-dependent phosphatases"/>
    <property type="match status" value="1"/>
</dbReference>
<gene>
    <name evidence="5" type="primary">apaH</name>
    <name evidence="7" type="ORF">BA177_12675</name>
</gene>
<dbReference type="STRING" id="1548547.BA177_12675"/>
<dbReference type="PIRSF" id="PIRSF000903">
    <property type="entry name" value="B5n-ttraPtase_sm"/>
    <property type="match status" value="1"/>
</dbReference>
<protein>
    <recommendedName>
        <fullName evidence="5">Bis(5'-nucleosyl)-tetraphosphatase, symmetrical</fullName>
        <ecNumber evidence="5">3.6.1.41</ecNumber>
    </recommendedName>
    <alternativeName>
        <fullName evidence="5">Ap4A hydrolase</fullName>
    </alternativeName>
    <alternativeName>
        <fullName evidence="5">Diadenosine 5',5'''-P1,P4-tetraphosphate pyrophosphohydrolase</fullName>
    </alternativeName>
    <alternativeName>
        <fullName evidence="5">Diadenosine tetraphosphatase</fullName>
    </alternativeName>
</protein>
<dbReference type="KEGG" id="woc:BA177_12675"/>
<dbReference type="CDD" id="cd07422">
    <property type="entry name" value="MPP_ApaH"/>
    <property type="match status" value="1"/>
</dbReference>
<evidence type="ECO:0000256" key="2">
    <source>
        <dbReference type="ARBA" id="ARBA00005419"/>
    </source>
</evidence>
<dbReference type="RefSeq" id="WP_068616763.1">
    <property type="nucleotide sequence ID" value="NZ_CP016268.1"/>
</dbReference>
<evidence type="ECO:0000256" key="5">
    <source>
        <dbReference type="HAMAP-Rule" id="MF_00199"/>
    </source>
</evidence>
<dbReference type="PANTHER" id="PTHR40942">
    <property type="match status" value="1"/>
</dbReference>
<keyword evidence="8" id="KW-1185">Reference proteome</keyword>
<evidence type="ECO:0000256" key="3">
    <source>
        <dbReference type="ARBA" id="ARBA00022801"/>
    </source>
</evidence>
<reference evidence="7 8" key="1">
    <citation type="submission" date="2016-06" db="EMBL/GenBank/DDBJ databases">
        <title>Complete genome sequence of a deep-branching marine Gamma Proteobacterium Woeseia oceani type strain XK5.</title>
        <authorList>
            <person name="Mu D."/>
            <person name="Du Z."/>
        </authorList>
    </citation>
    <scope>NUCLEOTIDE SEQUENCE [LARGE SCALE GENOMIC DNA]</scope>
    <source>
        <strain evidence="7 8">XK5</strain>
    </source>
</reference>
<dbReference type="Pfam" id="PF00149">
    <property type="entry name" value="Metallophos"/>
    <property type="match status" value="1"/>
</dbReference>
<dbReference type="EC" id="3.6.1.41" evidence="5"/>
<dbReference type="NCBIfam" id="NF001204">
    <property type="entry name" value="PRK00166.1"/>
    <property type="match status" value="1"/>
</dbReference>
<sequence>MAVYAIGDLQGCFDPFRRLLDKLDFDPVTDRIWLTGDLVNRGPKSLKTLRFVKSLGDAVTLVLGNHDLHLLAMANDIAVTNNRFDSMWKILAADDCDELLDWLRFKPLAHYSPELNTLMVHAGVPPQWTIKKTLKRAAEVESALQQDDYVRFLKKMYGDLPDKWSGDLQGADRLRFIVNSLTRMRMISPGGRLNFTHKGLPTAAGKGLVPWFQAPKARWTDSRIVFGHWSALGLMVKKKLISVDTGCVWGRQLTAVRLDQSAEVTKVRCR</sequence>
<comment type="catalytic activity">
    <reaction evidence="4 5">
        <text>P(1),P(4)-bis(5'-adenosyl) tetraphosphate + H2O = 2 ADP + 2 H(+)</text>
        <dbReference type="Rhea" id="RHEA:24252"/>
        <dbReference type="ChEBI" id="CHEBI:15377"/>
        <dbReference type="ChEBI" id="CHEBI:15378"/>
        <dbReference type="ChEBI" id="CHEBI:58141"/>
        <dbReference type="ChEBI" id="CHEBI:456216"/>
        <dbReference type="EC" id="3.6.1.41"/>
    </reaction>
</comment>
<keyword evidence="3 5" id="KW-0378">Hydrolase</keyword>
<comment type="similarity">
    <text evidence="2 5">Belongs to the Ap4A hydrolase family.</text>
</comment>
<evidence type="ECO:0000313" key="8">
    <source>
        <dbReference type="Proteomes" id="UP000092695"/>
    </source>
</evidence>
<dbReference type="EMBL" id="CP016268">
    <property type="protein sequence ID" value="ANO51943.1"/>
    <property type="molecule type" value="Genomic_DNA"/>
</dbReference>
<dbReference type="GO" id="GO:0008803">
    <property type="term" value="F:bis(5'-nucleosyl)-tetraphosphatase (symmetrical) activity"/>
    <property type="evidence" value="ECO:0007669"/>
    <property type="project" value="UniProtKB-UniRule"/>
</dbReference>
<name>A0A193LHM2_9GAMM</name>
<evidence type="ECO:0000256" key="1">
    <source>
        <dbReference type="ARBA" id="ARBA00003413"/>
    </source>
</evidence>
<dbReference type="PANTHER" id="PTHR40942:SF4">
    <property type="entry name" value="CYTOCHROME C5"/>
    <property type="match status" value="1"/>
</dbReference>
<organism evidence="7 8">
    <name type="scientific">Woeseia oceani</name>
    <dbReference type="NCBI Taxonomy" id="1548547"/>
    <lineage>
        <taxon>Bacteria</taxon>
        <taxon>Pseudomonadati</taxon>
        <taxon>Pseudomonadota</taxon>
        <taxon>Gammaproteobacteria</taxon>
        <taxon>Woeseiales</taxon>
        <taxon>Woeseiaceae</taxon>
        <taxon>Woeseia</taxon>
    </lineage>
</organism>
<evidence type="ECO:0000259" key="6">
    <source>
        <dbReference type="Pfam" id="PF00149"/>
    </source>
</evidence>
<dbReference type="NCBIfam" id="TIGR00668">
    <property type="entry name" value="apaH"/>
    <property type="match status" value="1"/>
</dbReference>
<dbReference type="InterPro" id="IPR004843">
    <property type="entry name" value="Calcineurin-like_PHP"/>
</dbReference>
<dbReference type="InterPro" id="IPR029052">
    <property type="entry name" value="Metallo-depent_PP-like"/>
</dbReference>
<dbReference type="Proteomes" id="UP000092695">
    <property type="component" value="Chromosome"/>
</dbReference>
<dbReference type="InterPro" id="IPR004617">
    <property type="entry name" value="ApaH"/>
</dbReference>
<evidence type="ECO:0000256" key="4">
    <source>
        <dbReference type="ARBA" id="ARBA00049417"/>
    </source>
</evidence>
<dbReference type="AlphaFoldDB" id="A0A193LHM2"/>
<feature type="domain" description="Calcineurin-like phosphoesterase" evidence="6">
    <location>
        <begin position="1"/>
        <end position="146"/>
    </location>
</feature>
<accession>A0A193LHM2</accession>
<comment type="function">
    <text evidence="1 5">Hydrolyzes diadenosine 5',5'''-P1,P4-tetraphosphate to yield ADP.</text>
</comment>
<proteinExistence type="inferred from homology"/>
<dbReference type="HAMAP" id="MF_00199">
    <property type="entry name" value="ApaH"/>
    <property type="match status" value="1"/>
</dbReference>
<dbReference type="Gene3D" id="3.60.21.10">
    <property type="match status" value="1"/>
</dbReference>